<dbReference type="RefSeq" id="WP_189029664.1">
    <property type="nucleotide sequence ID" value="NZ_BMKR01000027.1"/>
</dbReference>
<dbReference type="InterPro" id="IPR036388">
    <property type="entry name" value="WH-like_DNA-bd_sf"/>
</dbReference>
<dbReference type="Proteomes" id="UP000637643">
    <property type="component" value="Unassembled WGS sequence"/>
</dbReference>
<gene>
    <name evidence="5" type="ORF">GCM10010912_49480</name>
</gene>
<dbReference type="InterPro" id="IPR036390">
    <property type="entry name" value="WH_DNA-bd_sf"/>
</dbReference>
<dbReference type="Pfam" id="PF01022">
    <property type="entry name" value="HTH_5"/>
    <property type="match status" value="1"/>
</dbReference>
<evidence type="ECO:0000256" key="1">
    <source>
        <dbReference type="ARBA" id="ARBA00023015"/>
    </source>
</evidence>
<sequence>MDSKKMAKVFKALSNENRLELYLKIAESHEASFEAGGGLCVADIVSCLNIGAPTVSHHIKELVNAELITTEKKGKFLICKVNEEVVTEICELLALG</sequence>
<keyword evidence="1" id="KW-0805">Transcription regulation</keyword>
<evidence type="ECO:0000259" key="4">
    <source>
        <dbReference type="PROSITE" id="PS50987"/>
    </source>
</evidence>
<dbReference type="AlphaFoldDB" id="A0A917CWB9"/>
<proteinExistence type="predicted"/>
<dbReference type="GO" id="GO:0003677">
    <property type="term" value="F:DNA binding"/>
    <property type="evidence" value="ECO:0007669"/>
    <property type="project" value="UniProtKB-KW"/>
</dbReference>
<dbReference type="SMART" id="SM00418">
    <property type="entry name" value="HTH_ARSR"/>
    <property type="match status" value="1"/>
</dbReference>
<feature type="domain" description="HTH arsR-type" evidence="4">
    <location>
        <begin position="1"/>
        <end position="96"/>
    </location>
</feature>
<keyword evidence="2" id="KW-0238">DNA-binding</keyword>
<evidence type="ECO:0000313" key="5">
    <source>
        <dbReference type="EMBL" id="GGF98832.1"/>
    </source>
</evidence>
<dbReference type="PROSITE" id="PS50987">
    <property type="entry name" value="HTH_ARSR_2"/>
    <property type="match status" value="1"/>
</dbReference>
<dbReference type="PANTHER" id="PTHR33154">
    <property type="entry name" value="TRANSCRIPTIONAL REGULATOR, ARSR FAMILY"/>
    <property type="match status" value="1"/>
</dbReference>
<organism evidence="5 6">
    <name type="scientific">Paenibacillus albidus</name>
    <dbReference type="NCBI Taxonomy" id="2041023"/>
    <lineage>
        <taxon>Bacteria</taxon>
        <taxon>Bacillati</taxon>
        <taxon>Bacillota</taxon>
        <taxon>Bacilli</taxon>
        <taxon>Bacillales</taxon>
        <taxon>Paenibacillaceae</taxon>
        <taxon>Paenibacillus</taxon>
    </lineage>
</organism>
<dbReference type="InterPro" id="IPR051081">
    <property type="entry name" value="HTH_MetalResp_TranReg"/>
</dbReference>
<evidence type="ECO:0000313" key="6">
    <source>
        <dbReference type="Proteomes" id="UP000637643"/>
    </source>
</evidence>
<dbReference type="CDD" id="cd00090">
    <property type="entry name" value="HTH_ARSR"/>
    <property type="match status" value="1"/>
</dbReference>
<evidence type="ECO:0000256" key="3">
    <source>
        <dbReference type="ARBA" id="ARBA00023163"/>
    </source>
</evidence>
<name>A0A917CWB9_9BACL</name>
<dbReference type="InterPro" id="IPR011991">
    <property type="entry name" value="ArsR-like_HTH"/>
</dbReference>
<reference evidence="5" key="2">
    <citation type="submission" date="2020-09" db="EMBL/GenBank/DDBJ databases">
        <authorList>
            <person name="Sun Q."/>
            <person name="Zhou Y."/>
        </authorList>
    </citation>
    <scope>NUCLEOTIDE SEQUENCE</scope>
    <source>
        <strain evidence="5">CGMCC 1.16134</strain>
    </source>
</reference>
<keyword evidence="6" id="KW-1185">Reference proteome</keyword>
<dbReference type="PANTHER" id="PTHR33154:SF18">
    <property type="entry name" value="ARSENICAL RESISTANCE OPERON REPRESSOR"/>
    <property type="match status" value="1"/>
</dbReference>
<evidence type="ECO:0000256" key="2">
    <source>
        <dbReference type="ARBA" id="ARBA00023125"/>
    </source>
</evidence>
<accession>A0A917CWB9</accession>
<dbReference type="Gene3D" id="1.10.10.10">
    <property type="entry name" value="Winged helix-like DNA-binding domain superfamily/Winged helix DNA-binding domain"/>
    <property type="match status" value="1"/>
</dbReference>
<protein>
    <recommendedName>
        <fullName evidence="4">HTH arsR-type domain-containing protein</fullName>
    </recommendedName>
</protein>
<reference evidence="5" key="1">
    <citation type="journal article" date="2014" name="Int. J. Syst. Evol. Microbiol.">
        <title>Complete genome sequence of Corynebacterium casei LMG S-19264T (=DSM 44701T), isolated from a smear-ripened cheese.</title>
        <authorList>
            <consortium name="US DOE Joint Genome Institute (JGI-PGF)"/>
            <person name="Walter F."/>
            <person name="Albersmeier A."/>
            <person name="Kalinowski J."/>
            <person name="Ruckert C."/>
        </authorList>
    </citation>
    <scope>NUCLEOTIDE SEQUENCE</scope>
    <source>
        <strain evidence="5">CGMCC 1.16134</strain>
    </source>
</reference>
<dbReference type="EMBL" id="BMKR01000027">
    <property type="protein sequence ID" value="GGF98832.1"/>
    <property type="molecule type" value="Genomic_DNA"/>
</dbReference>
<dbReference type="NCBIfam" id="NF033788">
    <property type="entry name" value="HTH_metalloreg"/>
    <property type="match status" value="1"/>
</dbReference>
<dbReference type="SUPFAM" id="SSF46785">
    <property type="entry name" value="Winged helix' DNA-binding domain"/>
    <property type="match status" value="1"/>
</dbReference>
<keyword evidence="3" id="KW-0804">Transcription</keyword>
<dbReference type="GO" id="GO:0003700">
    <property type="term" value="F:DNA-binding transcription factor activity"/>
    <property type="evidence" value="ECO:0007669"/>
    <property type="project" value="InterPro"/>
</dbReference>
<dbReference type="InterPro" id="IPR001845">
    <property type="entry name" value="HTH_ArsR_DNA-bd_dom"/>
</dbReference>
<comment type="caution">
    <text evidence="5">The sequence shown here is derived from an EMBL/GenBank/DDBJ whole genome shotgun (WGS) entry which is preliminary data.</text>
</comment>